<dbReference type="NCBIfam" id="TIGR01414">
    <property type="entry name" value="autotrans_barl"/>
    <property type="match status" value="1"/>
</dbReference>
<dbReference type="EMBL" id="CP039865">
    <property type="protein sequence ID" value="QCK88039.1"/>
    <property type="molecule type" value="Genomic_DNA"/>
</dbReference>
<dbReference type="KEGG" id="paqt:E8L99_20910"/>
<dbReference type="Pfam" id="PF03797">
    <property type="entry name" value="Autotransporter"/>
    <property type="match status" value="1"/>
</dbReference>
<dbReference type="SMART" id="SM00869">
    <property type="entry name" value="Autotransporter"/>
    <property type="match status" value="1"/>
</dbReference>
<protein>
    <submittedName>
        <fullName evidence="2">Autotransporter domain-containing protein</fullName>
    </submittedName>
</protein>
<dbReference type="AlphaFoldDB" id="A0A4D7QRC0"/>
<sequence length="954" mass="94357">MKRPILRFFSIIPSGDIRSYEIRISRQGRRGLGSRPAGPAQCSARRHAEATVIQSALSRPSHALTTHRRLIPHLMAGLSAVSLTLAAPEARATDILWTGGNGEFLTGSNWAGGVVPLGTDAGVFGDVLARTVTVTVAPATSAGTGDLKFNADAGQVTFNLGLGAGSRFAIVGRVITDAAGQAPIFNVQAGGTQLVFQAGTASAGNATINNQGTVTFEGTSSAGTAIINTTNGGLLYIGGNSQGGSAVLNATDSTIRVETGAHTQNATITLNGTSALRFQGGGASASAASITANSGSLVEFTGYTFGGTASLDIKSGATLEMQNSSNPTLAFSSLIANGTVNMGSTNLTVGSLSGAGTIDTASAGGPTITVGGGNVSSSFSGTITGTTLGLVKNGTGTFTFGGTMATSGLTQVNVGTLQVDGSIGGTGGVSVASGGTLAGAGTVSGFTVASGGFVAPGSGGIGTLNVTGNATLNAGSTTVIEVSAASADRLAISGTASLAGGLRLVTVGTGFSFGTNYTILSAAGGLTGTFNPVNIVGSFGPGIGTNLSYTGTDAILSLSANALLPLLPTGIATNPRNVATAIDRAVGGGADGSAFFGLYALNPSAMPGALSALSGEAATGTQQTAFNAAGLFLSMMLDPMTGARGATAASASPSLVQMADPPVGGRAVAVDAGWNVWTKAYAQSGATNGDAGTGAASSTGSLYGVAAGADKRLTPDTLVGFALSGGGTSFGLGQARGSGTGDTFQAGLYGSTRLGDGYVSAALAYGWNSFSISRTVAAAGLNETYASRVTAQTYGGRLEAGWRMGVRAYGLTPYAALEAIGYQAPGYAETFTAPTTGAAALAYAGKSSASIRSELGLRADARTELAPGQTLITYGRLAWAYQARPDRSVDASFQGLANSGFTVFGARASTHTALASLGAELQIAAGTRLSSSLDAELGDRHRSIRANLGLRHSW</sequence>
<keyword evidence="3" id="KW-1185">Reference proteome</keyword>
<accession>A0A4D7QRC0</accession>
<name>A0A4D7QRC0_9HYPH</name>
<evidence type="ECO:0000259" key="1">
    <source>
        <dbReference type="PROSITE" id="PS51208"/>
    </source>
</evidence>
<dbReference type="OrthoDB" id="7195851at2"/>
<gene>
    <name evidence="2" type="ORF">E8L99_20910</name>
</gene>
<feature type="domain" description="Autotransporter" evidence="1">
    <location>
        <begin position="669"/>
        <end position="954"/>
    </location>
</feature>
<dbReference type="InterPro" id="IPR036709">
    <property type="entry name" value="Autotransporte_beta_dom_sf"/>
</dbReference>
<dbReference type="PROSITE" id="PS51208">
    <property type="entry name" value="AUTOTRANSPORTER"/>
    <property type="match status" value="1"/>
</dbReference>
<dbReference type="Proteomes" id="UP000298588">
    <property type="component" value="Chromosome"/>
</dbReference>
<dbReference type="GO" id="GO:0019867">
    <property type="term" value="C:outer membrane"/>
    <property type="evidence" value="ECO:0007669"/>
    <property type="project" value="InterPro"/>
</dbReference>
<dbReference type="SUPFAM" id="SSF103515">
    <property type="entry name" value="Autotransporter"/>
    <property type="match status" value="1"/>
</dbReference>
<dbReference type="SUPFAM" id="SSF51126">
    <property type="entry name" value="Pectin lyase-like"/>
    <property type="match status" value="1"/>
</dbReference>
<dbReference type="InterPro" id="IPR006315">
    <property type="entry name" value="OM_autotransptr_brl_dom"/>
</dbReference>
<proteinExistence type="predicted"/>
<evidence type="ECO:0000313" key="3">
    <source>
        <dbReference type="Proteomes" id="UP000298588"/>
    </source>
</evidence>
<organism evidence="2 3">
    <name type="scientific">Phreatobacter aquaticus</name>
    <dbReference type="NCBI Taxonomy" id="2570229"/>
    <lineage>
        <taxon>Bacteria</taxon>
        <taxon>Pseudomonadati</taxon>
        <taxon>Pseudomonadota</taxon>
        <taxon>Alphaproteobacteria</taxon>
        <taxon>Hyphomicrobiales</taxon>
        <taxon>Phreatobacteraceae</taxon>
        <taxon>Phreatobacter</taxon>
    </lineage>
</organism>
<reference evidence="2 3" key="1">
    <citation type="submission" date="2019-04" db="EMBL/GenBank/DDBJ databases">
        <title>Phreatobacter aquaticus sp. nov.</title>
        <authorList>
            <person name="Choi A."/>
            <person name="Baek K."/>
        </authorList>
    </citation>
    <scope>NUCLEOTIDE SEQUENCE [LARGE SCALE GENOMIC DNA]</scope>
    <source>
        <strain evidence="2 3">NMCR1094</strain>
    </source>
</reference>
<dbReference type="Gene3D" id="2.40.128.130">
    <property type="entry name" value="Autotransporter beta-domain"/>
    <property type="match status" value="1"/>
</dbReference>
<dbReference type="InterPro" id="IPR011050">
    <property type="entry name" value="Pectin_lyase_fold/virulence"/>
</dbReference>
<dbReference type="InterPro" id="IPR005546">
    <property type="entry name" value="Autotransporte_beta"/>
</dbReference>
<evidence type="ECO:0000313" key="2">
    <source>
        <dbReference type="EMBL" id="QCK88039.1"/>
    </source>
</evidence>